<name>X8IWW3_9AGAM</name>
<dbReference type="AlphaFoldDB" id="X8IWW3"/>
<evidence type="ECO:0000256" key="1">
    <source>
        <dbReference type="SAM" id="MobiDB-lite"/>
    </source>
</evidence>
<dbReference type="OrthoDB" id="5424209at2759"/>
<dbReference type="Proteomes" id="UP000030108">
    <property type="component" value="Unassembled WGS sequence"/>
</dbReference>
<gene>
    <name evidence="2" type="ORF">RSOL_057900</name>
</gene>
<comment type="caution">
    <text evidence="2">The sequence shown here is derived from an EMBL/GenBank/DDBJ whole genome shotgun (WGS) entry which is preliminary data.</text>
</comment>
<organism evidence="2 3">
    <name type="scientific">Rhizoctonia solani AG-3 Rhs1AP</name>
    <dbReference type="NCBI Taxonomy" id="1086054"/>
    <lineage>
        <taxon>Eukaryota</taxon>
        <taxon>Fungi</taxon>
        <taxon>Dikarya</taxon>
        <taxon>Basidiomycota</taxon>
        <taxon>Agaricomycotina</taxon>
        <taxon>Agaricomycetes</taxon>
        <taxon>Cantharellales</taxon>
        <taxon>Ceratobasidiaceae</taxon>
        <taxon>Rhizoctonia</taxon>
    </lineage>
</organism>
<dbReference type="EMBL" id="JATN01000322">
    <property type="protein sequence ID" value="EUC54593.1"/>
    <property type="molecule type" value="Genomic_DNA"/>
</dbReference>
<reference evidence="3" key="1">
    <citation type="journal article" date="2014" name="Genome Announc.">
        <title>Draft genome sequence of the plant-pathogenic soil fungus Rhizoctonia solani anastomosis group 3 strain Rhs1AP.</title>
        <authorList>
            <person name="Cubeta M.A."/>
            <person name="Thomas E."/>
            <person name="Dean R.A."/>
            <person name="Jabaji S."/>
            <person name="Neate S.M."/>
            <person name="Tavantzis S."/>
            <person name="Toda T."/>
            <person name="Vilgalys R."/>
            <person name="Bharathan N."/>
            <person name="Fedorova-Abrams N."/>
            <person name="Pakala S.B."/>
            <person name="Pakala S.M."/>
            <person name="Zafar N."/>
            <person name="Joardar V."/>
            <person name="Losada L."/>
            <person name="Nierman W.C."/>
        </authorList>
    </citation>
    <scope>NUCLEOTIDE SEQUENCE [LARGE SCALE GENOMIC DNA]</scope>
    <source>
        <strain evidence="3">AG-3</strain>
    </source>
</reference>
<feature type="non-terminal residue" evidence="2">
    <location>
        <position position="185"/>
    </location>
</feature>
<sequence length="185" mass="20151">MTESPLPDHLARLPPANNIPPPDNSCLTLPSPLSAMEATYYYAGLDPPPILVARSSTTPWEPPSGPNAEWDFQELGPVRHKALSEAWEGGLPKEVIALLRSMDVKYTSVSAVRFKPVADDTIYAPVRVVVWIGVRPKSLCGDDGVVVVSKCKELLEKHNITDVEVEICELTVPPGEPKYFGGKPP</sequence>
<accession>X8IWW3</accession>
<proteinExistence type="predicted"/>
<evidence type="ECO:0000313" key="3">
    <source>
        <dbReference type="Proteomes" id="UP000030108"/>
    </source>
</evidence>
<feature type="region of interest" description="Disordered" evidence="1">
    <location>
        <begin position="1"/>
        <end position="24"/>
    </location>
</feature>
<evidence type="ECO:0000313" key="2">
    <source>
        <dbReference type="EMBL" id="EUC54593.1"/>
    </source>
</evidence>
<protein>
    <submittedName>
        <fullName evidence="2">Uncharacterized protein</fullName>
    </submittedName>
</protein>